<proteinExistence type="predicted"/>
<evidence type="ECO:0008006" key="4">
    <source>
        <dbReference type="Google" id="ProtNLM"/>
    </source>
</evidence>
<dbReference type="Proteomes" id="UP000479710">
    <property type="component" value="Unassembled WGS sequence"/>
</dbReference>
<dbReference type="PANTHER" id="PTHR19338:SF42">
    <property type="entry name" value="RX N-TERMINAL DOMAIN-CONTAINING PROTEIN"/>
    <property type="match status" value="1"/>
</dbReference>
<name>A0A6G1C5K8_9ORYZ</name>
<dbReference type="InterPro" id="IPR027417">
    <property type="entry name" value="P-loop_NTPase"/>
</dbReference>
<keyword evidence="3" id="KW-1185">Reference proteome</keyword>
<reference evidence="2 3" key="1">
    <citation type="submission" date="2019-11" db="EMBL/GenBank/DDBJ databases">
        <title>Whole genome sequence of Oryza granulata.</title>
        <authorList>
            <person name="Li W."/>
        </authorList>
    </citation>
    <scope>NUCLEOTIDE SEQUENCE [LARGE SCALE GENOMIC DNA]</scope>
    <source>
        <strain evidence="3">cv. Menghai</strain>
        <tissue evidence="2">Leaf</tissue>
    </source>
</reference>
<organism evidence="2 3">
    <name type="scientific">Oryza meyeriana var. granulata</name>
    <dbReference type="NCBI Taxonomy" id="110450"/>
    <lineage>
        <taxon>Eukaryota</taxon>
        <taxon>Viridiplantae</taxon>
        <taxon>Streptophyta</taxon>
        <taxon>Embryophyta</taxon>
        <taxon>Tracheophyta</taxon>
        <taxon>Spermatophyta</taxon>
        <taxon>Magnoliopsida</taxon>
        <taxon>Liliopsida</taxon>
        <taxon>Poales</taxon>
        <taxon>Poaceae</taxon>
        <taxon>BOP clade</taxon>
        <taxon>Oryzoideae</taxon>
        <taxon>Oryzeae</taxon>
        <taxon>Oryzinae</taxon>
        <taxon>Oryza</taxon>
        <taxon>Oryza meyeriana</taxon>
    </lineage>
</organism>
<evidence type="ECO:0000256" key="1">
    <source>
        <dbReference type="SAM" id="MobiDB-lite"/>
    </source>
</evidence>
<dbReference type="EMBL" id="SPHZ02000010">
    <property type="protein sequence ID" value="KAF0895738.1"/>
    <property type="molecule type" value="Genomic_DNA"/>
</dbReference>
<dbReference type="Gene3D" id="3.40.50.300">
    <property type="entry name" value="P-loop containing nucleotide triphosphate hydrolases"/>
    <property type="match status" value="1"/>
</dbReference>
<dbReference type="PANTHER" id="PTHR19338">
    <property type="entry name" value="TRANSLOCASE OF INNER MITOCHONDRIAL MEMBRANE 13 HOMOLOG"/>
    <property type="match status" value="1"/>
</dbReference>
<feature type="region of interest" description="Disordered" evidence="1">
    <location>
        <begin position="29"/>
        <end position="84"/>
    </location>
</feature>
<feature type="compositionally biased region" description="Basic and acidic residues" evidence="1">
    <location>
        <begin position="66"/>
        <end position="75"/>
    </location>
</feature>
<evidence type="ECO:0000313" key="2">
    <source>
        <dbReference type="EMBL" id="KAF0895738.1"/>
    </source>
</evidence>
<protein>
    <recommendedName>
        <fullName evidence="4">NB-ARC domain-containing protein</fullName>
    </recommendedName>
</protein>
<evidence type="ECO:0000313" key="3">
    <source>
        <dbReference type="Proteomes" id="UP000479710"/>
    </source>
</evidence>
<dbReference type="AlphaFoldDB" id="A0A6G1C5K8"/>
<dbReference type="SUPFAM" id="SSF52540">
    <property type="entry name" value="P-loop containing nucleoside triphosphate hydrolases"/>
    <property type="match status" value="1"/>
</dbReference>
<accession>A0A6G1C5K8</accession>
<sequence>MKQVREVAYDTEDSINSFWYHISNQYSTTTRASSPVAAQDDAPAAEDAADDVQAGRPGPEPQGPRAEGERAEAEVHVGATGGGGRAKLRRVCAPLQLPRLRRPRPLAAGAQHQRVPPRRLVSIVGFGGLGKTTLAAMVYNSPTVQGIQHWAFLTVTRNCNQGVGGDIPAQPHRHAGDQRLVNWLDGIDRQRRGGFI</sequence>
<feature type="compositionally biased region" description="Low complexity" evidence="1">
    <location>
        <begin position="32"/>
        <end position="42"/>
    </location>
</feature>
<dbReference type="OrthoDB" id="646284at2759"/>
<comment type="caution">
    <text evidence="2">The sequence shown here is derived from an EMBL/GenBank/DDBJ whole genome shotgun (WGS) entry which is preliminary data.</text>
</comment>
<gene>
    <name evidence="2" type="ORF">E2562_014347</name>
</gene>